<evidence type="ECO:0000256" key="4">
    <source>
        <dbReference type="ARBA" id="ARBA00022448"/>
    </source>
</evidence>
<dbReference type="GO" id="GO:0005829">
    <property type="term" value="C:cytosol"/>
    <property type="evidence" value="ECO:0007669"/>
    <property type="project" value="TreeGrafter"/>
</dbReference>
<dbReference type="PANTHER" id="PTHR10997">
    <property type="entry name" value="IMPORTIN-7, 8, 11"/>
    <property type="match status" value="1"/>
</dbReference>
<dbReference type="SMART" id="SM00913">
    <property type="entry name" value="IBN_N"/>
    <property type="match status" value="1"/>
</dbReference>
<dbReference type="SUPFAM" id="SSF48371">
    <property type="entry name" value="ARM repeat"/>
    <property type="match status" value="1"/>
</dbReference>
<name>A0A3Q3K8D8_MONAL</name>
<evidence type="ECO:0000313" key="16">
    <source>
        <dbReference type="Proteomes" id="UP000261600"/>
    </source>
</evidence>
<dbReference type="Pfam" id="PF25758">
    <property type="entry name" value="TPR_IPO11"/>
    <property type="match status" value="1"/>
</dbReference>
<protein>
    <recommendedName>
        <fullName evidence="12">Importin-11</fullName>
    </recommendedName>
    <alternativeName>
        <fullName evidence="13">Ran-binding protein 11</fullName>
    </alternativeName>
</protein>
<evidence type="ECO:0000313" key="15">
    <source>
        <dbReference type="Ensembl" id="ENSMALP00000024827.1"/>
    </source>
</evidence>
<keyword evidence="5" id="KW-0963">Cytoplasm</keyword>
<evidence type="ECO:0000256" key="11">
    <source>
        <dbReference type="ARBA" id="ARBA00062902"/>
    </source>
</evidence>
<evidence type="ECO:0000259" key="14">
    <source>
        <dbReference type="PROSITE" id="PS50166"/>
    </source>
</evidence>
<evidence type="ECO:0000256" key="1">
    <source>
        <dbReference type="ARBA" id="ARBA00004123"/>
    </source>
</evidence>
<dbReference type="Proteomes" id="UP000261600">
    <property type="component" value="Unplaced"/>
</dbReference>
<dbReference type="PANTHER" id="PTHR10997:SF7">
    <property type="entry name" value="IMPORTIN-11"/>
    <property type="match status" value="1"/>
</dbReference>
<keyword evidence="10" id="KW-0539">Nucleus</keyword>
<keyword evidence="6" id="KW-0597">Phosphoprotein</keyword>
<organism evidence="15 16">
    <name type="scientific">Monopterus albus</name>
    <name type="common">Swamp eel</name>
    <dbReference type="NCBI Taxonomy" id="43700"/>
    <lineage>
        <taxon>Eukaryota</taxon>
        <taxon>Metazoa</taxon>
        <taxon>Chordata</taxon>
        <taxon>Craniata</taxon>
        <taxon>Vertebrata</taxon>
        <taxon>Euteleostomi</taxon>
        <taxon>Actinopterygii</taxon>
        <taxon>Neopterygii</taxon>
        <taxon>Teleostei</taxon>
        <taxon>Neoteleostei</taxon>
        <taxon>Acanthomorphata</taxon>
        <taxon>Anabantaria</taxon>
        <taxon>Synbranchiformes</taxon>
        <taxon>Synbranchidae</taxon>
        <taxon>Monopterus</taxon>
    </lineage>
</organism>
<evidence type="ECO:0000256" key="2">
    <source>
        <dbReference type="ARBA" id="ARBA00004496"/>
    </source>
</evidence>
<accession>A0A3Q3K8D8</accession>
<dbReference type="InterPro" id="IPR058669">
    <property type="entry name" value="TPR_IPO7/11-like"/>
</dbReference>
<evidence type="ECO:0000256" key="3">
    <source>
        <dbReference type="ARBA" id="ARBA00007991"/>
    </source>
</evidence>
<dbReference type="AlphaFoldDB" id="A0A3Q3K8D8"/>
<dbReference type="Ensembl" id="ENSMALT00000025295.1">
    <property type="protein sequence ID" value="ENSMALP00000024827.1"/>
    <property type="gene ID" value="ENSMALG00000017198.1"/>
</dbReference>
<dbReference type="PROSITE" id="PS50166">
    <property type="entry name" value="IMPORTIN_B_NT"/>
    <property type="match status" value="1"/>
</dbReference>
<dbReference type="InterPro" id="IPR016024">
    <property type="entry name" value="ARM-type_fold"/>
</dbReference>
<dbReference type="GO" id="GO:0005635">
    <property type="term" value="C:nuclear envelope"/>
    <property type="evidence" value="ECO:0007669"/>
    <property type="project" value="TreeGrafter"/>
</dbReference>
<keyword evidence="16" id="KW-1185">Reference proteome</keyword>
<evidence type="ECO:0000256" key="8">
    <source>
        <dbReference type="ARBA" id="ARBA00022927"/>
    </source>
</evidence>
<reference evidence="15" key="2">
    <citation type="submission" date="2025-09" db="UniProtKB">
        <authorList>
            <consortium name="Ensembl"/>
        </authorList>
    </citation>
    <scope>IDENTIFICATION</scope>
</reference>
<feature type="domain" description="Importin N-terminal" evidence="14">
    <location>
        <begin position="28"/>
        <end position="100"/>
    </location>
</feature>
<comment type="similarity">
    <text evidence="3">Belongs to the importin beta family.</text>
</comment>
<dbReference type="InterPro" id="IPR011989">
    <property type="entry name" value="ARM-like"/>
</dbReference>
<comment type="subunit">
    <text evidence="11">Interacts with UBE2E3 and RPL12.</text>
</comment>
<evidence type="ECO:0000256" key="13">
    <source>
        <dbReference type="ARBA" id="ARBA00077811"/>
    </source>
</evidence>
<dbReference type="InterPro" id="IPR001494">
    <property type="entry name" value="Importin-beta_N"/>
</dbReference>
<evidence type="ECO:0000256" key="6">
    <source>
        <dbReference type="ARBA" id="ARBA00022553"/>
    </source>
</evidence>
<reference evidence="15" key="1">
    <citation type="submission" date="2025-08" db="UniProtKB">
        <authorList>
            <consortium name="Ensembl"/>
        </authorList>
    </citation>
    <scope>IDENTIFICATION</scope>
</reference>
<keyword evidence="8" id="KW-0653">Protein transport</keyword>
<dbReference type="Gene3D" id="1.25.10.10">
    <property type="entry name" value="Leucine-rich Repeat Variant"/>
    <property type="match status" value="1"/>
</dbReference>
<dbReference type="Pfam" id="PF03810">
    <property type="entry name" value="IBN_N"/>
    <property type="match status" value="1"/>
</dbReference>
<keyword evidence="9" id="KW-0007">Acetylation</keyword>
<evidence type="ECO:0000256" key="5">
    <source>
        <dbReference type="ARBA" id="ARBA00022490"/>
    </source>
</evidence>
<proteinExistence type="inferred from homology"/>
<comment type="subcellular location">
    <subcellularLocation>
        <location evidence="2">Cytoplasm</location>
    </subcellularLocation>
    <subcellularLocation>
        <location evidence="1">Nucleus</location>
    </subcellularLocation>
</comment>
<sequence>MDMDSASTVVLQALTQATSQDTAVLKPAEEQLRQWETQPGFYSVLLNIFNNHMLDVNVRWLAVLYFKNGIDRYWRRLAPHALSEEEKMSLRAGLITNFNEPVNQIATQIAVLIAKVARLDCPRQWPELIPILLESVKGQDGLQQHRALLTFYHVTKTLASKRLPQDRPLFQDLASGIYSFACSLWSHHTDCFLQQIYARNEVAALSSLERTLLSLKGSNICTHANSHINNAMWWFFVSGRQVGPDSTCREKLEKTIILYTKVLLDFLEYHPCPFIPLIQRSLEFAVSYVFTPAGEGVTFERFIVQCMNLIKMIVKNDAYKPAKNIDDSKPESLEAHKIKTAFFTHPTLTEIGRRLVSHYFLLTEEELAMWEEDPESFGNSTSRHTPCTEVLFLDIFHNYSQTLTPVLLDMVQNLQGQLNVNSHIITCQKAVLYNAVGLAAYELFDNVDFDQWFKNQLLGELQVSHHRYKLIRRRVIWLIGQWISVKFKSDLRPLLYEVILSLMQDPDLVVRELEAAFCNLLIMTGAPYLESIFGLLFQLLQQVTECDTKMQVLHVISCVIERVNIQIRPYVACLVQYLPLLWKQSEEHNMLRCAILTTLIHLVQGLGAESKNLYPFLLPIIQLSTDVSQPPHVYLLDDGLELWLVTLENSPAVTPELLRIFQNMSALLELSSENLRTCFQIVNAYMYLSAPEFLQNYAESLCRSFCDLLRDITNEGQVQVLKVVEIALKVSPILGAHMFQPLLPAVFRGIVDGERYPVVMSTYLGIIGRVLLQNSSFFSSLLAQMASECGQEMDHLLGSVIEMWVDRMDNITQPERRKLSSLALLSLLPSDNSVIQDKFCGIINICVEALHDVMTEDPETGTFKDCMLMSHFEEPKLSDDEEPPTEQDKRKKLLALEDPVHSVSLQQFVYEKLKAQQALMGDEGFGVLMESVDTELVRQLQEFLQGF</sequence>
<evidence type="ECO:0000256" key="7">
    <source>
        <dbReference type="ARBA" id="ARBA00022737"/>
    </source>
</evidence>
<dbReference type="GO" id="GO:0006606">
    <property type="term" value="P:protein import into nucleus"/>
    <property type="evidence" value="ECO:0007669"/>
    <property type="project" value="TreeGrafter"/>
</dbReference>
<keyword evidence="7" id="KW-0677">Repeat</keyword>
<evidence type="ECO:0000256" key="9">
    <source>
        <dbReference type="ARBA" id="ARBA00022990"/>
    </source>
</evidence>
<keyword evidence="4" id="KW-0813">Transport</keyword>
<evidence type="ECO:0000256" key="10">
    <source>
        <dbReference type="ARBA" id="ARBA00023242"/>
    </source>
</evidence>
<dbReference type="FunFam" id="1.25.10.10:FF:000116">
    <property type="entry name" value="importin-11 isoform X1"/>
    <property type="match status" value="1"/>
</dbReference>
<evidence type="ECO:0000256" key="12">
    <source>
        <dbReference type="ARBA" id="ARBA00072254"/>
    </source>
</evidence>
<dbReference type="GO" id="GO:0031267">
    <property type="term" value="F:small GTPase binding"/>
    <property type="evidence" value="ECO:0007669"/>
    <property type="project" value="InterPro"/>
</dbReference>